<protein>
    <submittedName>
        <fullName evidence="1">Uncharacterized protein</fullName>
    </submittedName>
</protein>
<proteinExistence type="predicted"/>
<accession>A0ABP6EKI9</accession>
<reference evidence="2" key="1">
    <citation type="journal article" date="2019" name="Int. J. Syst. Evol. Microbiol.">
        <title>The Global Catalogue of Microorganisms (GCM) 10K type strain sequencing project: providing services to taxonomists for standard genome sequencing and annotation.</title>
        <authorList>
            <consortium name="The Broad Institute Genomics Platform"/>
            <consortium name="The Broad Institute Genome Sequencing Center for Infectious Disease"/>
            <person name="Wu L."/>
            <person name="Ma J."/>
        </authorList>
    </citation>
    <scope>NUCLEOTIDE SEQUENCE [LARGE SCALE GENOMIC DNA]</scope>
    <source>
        <strain evidence="2">JCM 16374</strain>
    </source>
</reference>
<evidence type="ECO:0000313" key="2">
    <source>
        <dbReference type="Proteomes" id="UP001500994"/>
    </source>
</evidence>
<gene>
    <name evidence="1" type="ORF">GCM10009864_43940</name>
</gene>
<organism evidence="1 2">
    <name type="scientific">Streptomyces lunalinharesii</name>
    <dbReference type="NCBI Taxonomy" id="333384"/>
    <lineage>
        <taxon>Bacteria</taxon>
        <taxon>Bacillati</taxon>
        <taxon>Actinomycetota</taxon>
        <taxon>Actinomycetes</taxon>
        <taxon>Kitasatosporales</taxon>
        <taxon>Streptomycetaceae</taxon>
        <taxon>Streptomyces</taxon>
    </lineage>
</organism>
<dbReference type="Proteomes" id="UP001500994">
    <property type="component" value="Unassembled WGS sequence"/>
</dbReference>
<dbReference type="EMBL" id="BAAARK010000014">
    <property type="protein sequence ID" value="GAA2669278.1"/>
    <property type="molecule type" value="Genomic_DNA"/>
</dbReference>
<keyword evidence="2" id="KW-1185">Reference proteome</keyword>
<name>A0ABP6EKI9_9ACTN</name>
<sequence length="71" mass="7678">MCVQECAEPHDLARRSVLSRVAGGMPRGFDPSSFVRIYKTGGVASQPLHGFGDCTGWGHSAFTKPNRVNKT</sequence>
<comment type="caution">
    <text evidence="1">The sequence shown here is derived from an EMBL/GenBank/DDBJ whole genome shotgun (WGS) entry which is preliminary data.</text>
</comment>
<evidence type="ECO:0000313" key="1">
    <source>
        <dbReference type="EMBL" id="GAA2669278.1"/>
    </source>
</evidence>